<evidence type="ECO:0000256" key="2">
    <source>
        <dbReference type="ARBA" id="ARBA00022448"/>
    </source>
</evidence>
<dbReference type="SUPFAM" id="SSF161098">
    <property type="entry name" value="MetI-like"/>
    <property type="match status" value="1"/>
</dbReference>
<keyword evidence="6 7" id="KW-0472">Membrane</keyword>
<evidence type="ECO:0000256" key="5">
    <source>
        <dbReference type="ARBA" id="ARBA00022989"/>
    </source>
</evidence>
<proteinExistence type="inferred from homology"/>
<dbReference type="GO" id="GO:0005886">
    <property type="term" value="C:plasma membrane"/>
    <property type="evidence" value="ECO:0007669"/>
    <property type="project" value="UniProtKB-SubCell"/>
</dbReference>
<name>A0A3D9SG88_9BACL</name>
<comment type="subcellular location">
    <subcellularLocation>
        <location evidence="1 7">Cell membrane</location>
        <topology evidence="1 7">Multi-pass membrane protein</topology>
    </subcellularLocation>
</comment>
<sequence length="281" mass="32255">MRKNRIGILAVQYVVMTLIALLVIFPVYWMIMSSFRTHEEIFKYSTLSWQLFFPVKWTLVNYKEIFMDDSKPFGRYMLNTLLVAVIVTFLGLIVNSLAAFAFAKLRFPFKKTLIVIFLSSLVIPYEVIMIPQYLLIGDLHWMNDYKALIVPQIVWVFGIFMLIQFFADIPRDILDAAKIDGAGWLRIYSKIVLQTAVPALITLGLMTFLNQWDSFLWPLVVINEEKKQVIQVAISSFQSLRNISWGKVLAATTISSVPILGVFLLLQKYYVQGITMSGVKG</sequence>
<evidence type="ECO:0000256" key="4">
    <source>
        <dbReference type="ARBA" id="ARBA00022692"/>
    </source>
</evidence>
<keyword evidence="4 7" id="KW-0812">Transmembrane</keyword>
<dbReference type="EMBL" id="QTTN01000006">
    <property type="protein sequence ID" value="REE90638.1"/>
    <property type="molecule type" value="Genomic_DNA"/>
</dbReference>
<reference evidence="9 10" key="1">
    <citation type="submission" date="2018-08" db="EMBL/GenBank/DDBJ databases">
        <title>Genomic Encyclopedia of Type Strains, Phase III (KMG-III): the genomes of soil and plant-associated and newly described type strains.</title>
        <authorList>
            <person name="Whitman W."/>
        </authorList>
    </citation>
    <scope>NUCLEOTIDE SEQUENCE [LARGE SCALE GENOMIC DNA]</scope>
    <source>
        <strain evidence="9 10">CGMCC 1.10966</strain>
    </source>
</reference>
<accession>A0A3D9SG88</accession>
<dbReference type="Gene3D" id="1.10.3720.10">
    <property type="entry name" value="MetI-like"/>
    <property type="match status" value="1"/>
</dbReference>
<dbReference type="RefSeq" id="WP_116188367.1">
    <property type="nucleotide sequence ID" value="NZ_QTTN01000006.1"/>
</dbReference>
<evidence type="ECO:0000256" key="6">
    <source>
        <dbReference type="ARBA" id="ARBA00023136"/>
    </source>
</evidence>
<feature type="transmembrane region" description="Helical" evidence="7">
    <location>
        <begin position="6"/>
        <end position="29"/>
    </location>
</feature>
<dbReference type="Pfam" id="PF00528">
    <property type="entry name" value="BPD_transp_1"/>
    <property type="match status" value="1"/>
</dbReference>
<evidence type="ECO:0000256" key="1">
    <source>
        <dbReference type="ARBA" id="ARBA00004651"/>
    </source>
</evidence>
<dbReference type="AlphaFoldDB" id="A0A3D9SG88"/>
<dbReference type="OrthoDB" id="9771544at2"/>
<evidence type="ECO:0000259" key="8">
    <source>
        <dbReference type="PROSITE" id="PS50928"/>
    </source>
</evidence>
<keyword evidence="5 7" id="KW-1133">Transmembrane helix</keyword>
<protein>
    <submittedName>
        <fullName evidence="9">Carbohydrate ABC transporter membrane protein 2 (CUT1 family)</fullName>
    </submittedName>
</protein>
<dbReference type="PANTHER" id="PTHR43744:SF12">
    <property type="entry name" value="ABC TRANSPORTER PERMEASE PROTEIN MG189-RELATED"/>
    <property type="match status" value="1"/>
</dbReference>
<comment type="caution">
    <text evidence="9">The sequence shown here is derived from an EMBL/GenBank/DDBJ whole genome shotgun (WGS) entry which is preliminary data.</text>
</comment>
<dbReference type="CDD" id="cd06261">
    <property type="entry name" value="TM_PBP2"/>
    <property type="match status" value="1"/>
</dbReference>
<evidence type="ECO:0000313" key="10">
    <source>
        <dbReference type="Proteomes" id="UP000256304"/>
    </source>
</evidence>
<dbReference type="PANTHER" id="PTHR43744">
    <property type="entry name" value="ABC TRANSPORTER PERMEASE PROTEIN MG189-RELATED-RELATED"/>
    <property type="match status" value="1"/>
</dbReference>
<keyword evidence="10" id="KW-1185">Reference proteome</keyword>
<feature type="transmembrane region" description="Helical" evidence="7">
    <location>
        <begin position="80"/>
        <end position="102"/>
    </location>
</feature>
<organism evidence="9 10">
    <name type="scientific">Paenibacillus taihuensis</name>
    <dbReference type="NCBI Taxonomy" id="1156355"/>
    <lineage>
        <taxon>Bacteria</taxon>
        <taxon>Bacillati</taxon>
        <taxon>Bacillota</taxon>
        <taxon>Bacilli</taxon>
        <taxon>Bacillales</taxon>
        <taxon>Paenibacillaceae</taxon>
        <taxon>Paenibacillus</taxon>
    </lineage>
</organism>
<evidence type="ECO:0000313" key="9">
    <source>
        <dbReference type="EMBL" id="REE90638.1"/>
    </source>
</evidence>
<keyword evidence="3" id="KW-1003">Cell membrane</keyword>
<feature type="transmembrane region" description="Helical" evidence="7">
    <location>
        <begin position="187"/>
        <end position="209"/>
    </location>
</feature>
<feature type="transmembrane region" description="Helical" evidence="7">
    <location>
        <begin position="114"/>
        <end position="136"/>
    </location>
</feature>
<feature type="transmembrane region" description="Helical" evidence="7">
    <location>
        <begin position="248"/>
        <end position="266"/>
    </location>
</feature>
<evidence type="ECO:0000256" key="3">
    <source>
        <dbReference type="ARBA" id="ARBA00022475"/>
    </source>
</evidence>
<dbReference type="InterPro" id="IPR000515">
    <property type="entry name" value="MetI-like"/>
</dbReference>
<comment type="similarity">
    <text evidence="7">Belongs to the binding-protein-dependent transport system permease family.</text>
</comment>
<feature type="domain" description="ABC transmembrane type-1" evidence="8">
    <location>
        <begin position="77"/>
        <end position="266"/>
    </location>
</feature>
<evidence type="ECO:0000256" key="7">
    <source>
        <dbReference type="RuleBase" id="RU363032"/>
    </source>
</evidence>
<dbReference type="Proteomes" id="UP000256304">
    <property type="component" value="Unassembled WGS sequence"/>
</dbReference>
<keyword evidence="2 7" id="KW-0813">Transport</keyword>
<gene>
    <name evidence="9" type="ORF">A8990_106143</name>
</gene>
<dbReference type="InterPro" id="IPR035906">
    <property type="entry name" value="MetI-like_sf"/>
</dbReference>
<feature type="transmembrane region" description="Helical" evidence="7">
    <location>
        <begin position="148"/>
        <end position="167"/>
    </location>
</feature>
<dbReference type="GO" id="GO:0055085">
    <property type="term" value="P:transmembrane transport"/>
    <property type="evidence" value="ECO:0007669"/>
    <property type="project" value="InterPro"/>
</dbReference>
<dbReference type="PROSITE" id="PS50928">
    <property type="entry name" value="ABC_TM1"/>
    <property type="match status" value="1"/>
</dbReference>